<keyword evidence="3" id="KW-1185">Reference proteome</keyword>
<dbReference type="Proteomes" id="UP000051966">
    <property type="component" value="Unassembled WGS sequence"/>
</dbReference>
<dbReference type="PANTHER" id="PTHR43798:SF33">
    <property type="entry name" value="HYDROLASE, PUTATIVE (AFU_ORTHOLOGUE AFUA_2G14860)-RELATED"/>
    <property type="match status" value="1"/>
</dbReference>
<name>A0A0R1W7S2_9LACO</name>
<comment type="caution">
    <text evidence="2">The sequence shown here is derived from an EMBL/GenBank/DDBJ whole genome shotgun (WGS) entry which is preliminary data.</text>
</comment>
<sequence length="281" mass="31591">MIILHSNQLFQNFKTTGGTMSYYYRPPKGNHATIIFFQAFGGDSDYYNFKTVIDNLSQDDGILTFDYLGYGLSDITDQPQTLPNTVNEFRQLFASLNLGSTVIFAHSIGGVFALYDYLNFSNRVIAFVSIEPTTYEVVHAHPQGAELFAEAADEFHQLTPDQKTARQKDLAIQGDINPLLSAEDTAANTKILAGKMYNRNLVAQTQNWKAILKPIANQKLPNQLPTLLFSTPNRQAEFKQSGYVTQHPKSRVVVLKGNHYLHWQYPKLIATTTDQFINSLG</sequence>
<dbReference type="InterPro" id="IPR050266">
    <property type="entry name" value="AB_hydrolase_sf"/>
</dbReference>
<dbReference type="AlphaFoldDB" id="A0A0R1W7S2"/>
<dbReference type="Gene3D" id="3.40.50.1820">
    <property type="entry name" value="alpha/beta hydrolase"/>
    <property type="match status" value="1"/>
</dbReference>
<dbReference type="InterPro" id="IPR029058">
    <property type="entry name" value="AB_hydrolase_fold"/>
</dbReference>
<evidence type="ECO:0000259" key="1">
    <source>
        <dbReference type="Pfam" id="PF00561"/>
    </source>
</evidence>
<dbReference type="EMBL" id="AZFY01000002">
    <property type="protein sequence ID" value="KRM13618.1"/>
    <property type="molecule type" value="Genomic_DNA"/>
</dbReference>
<dbReference type="SUPFAM" id="SSF53474">
    <property type="entry name" value="alpha/beta-Hydrolases"/>
    <property type="match status" value="1"/>
</dbReference>
<gene>
    <name evidence="2" type="ORF">FD41_GL002453</name>
</gene>
<dbReference type="InterPro" id="IPR000073">
    <property type="entry name" value="AB_hydrolase_1"/>
</dbReference>
<reference evidence="2 3" key="1">
    <citation type="journal article" date="2015" name="Genome Announc.">
        <title>Expanding the biotechnology potential of lactobacilli through comparative genomics of 213 strains and associated genera.</title>
        <authorList>
            <person name="Sun Z."/>
            <person name="Harris H.M."/>
            <person name="McCann A."/>
            <person name="Guo C."/>
            <person name="Argimon S."/>
            <person name="Zhang W."/>
            <person name="Yang X."/>
            <person name="Jeffery I.B."/>
            <person name="Cooney J.C."/>
            <person name="Kagawa T.F."/>
            <person name="Liu W."/>
            <person name="Song Y."/>
            <person name="Salvetti E."/>
            <person name="Wrobel A."/>
            <person name="Rasinkangas P."/>
            <person name="Parkhill J."/>
            <person name="Rea M.C."/>
            <person name="O'Sullivan O."/>
            <person name="Ritari J."/>
            <person name="Douillard F.P."/>
            <person name="Paul Ross R."/>
            <person name="Yang R."/>
            <person name="Briner A.E."/>
            <person name="Felis G.E."/>
            <person name="de Vos W.M."/>
            <person name="Barrangou R."/>
            <person name="Klaenhammer T.R."/>
            <person name="Caufield P.W."/>
            <person name="Cui Y."/>
            <person name="Zhang H."/>
            <person name="O'Toole P.W."/>
        </authorList>
    </citation>
    <scope>NUCLEOTIDE SEQUENCE [LARGE SCALE GENOMIC DNA]</scope>
    <source>
        <strain evidence="2 3">DSM 18382</strain>
    </source>
</reference>
<accession>A0A0R1W7S2</accession>
<dbReference type="PATRIC" id="fig|1423743.5.peg.2519"/>
<evidence type="ECO:0000313" key="3">
    <source>
        <dbReference type="Proteomes" id="UP000051966"/>
    </source>
</evidence>
<protein>
    <recommendedName>
        <fullName evidence="1">AB hydrolase-1 domain-containing protein</fullName>
    </recommendedName>
</protein>
<evidence type="ECO:0000313" key="2">
    <source>
        <dbReference type="EMBL" id="KRM13618.1"/>
    </source>
</evidence>
<dbReference type="Pfam" id="PF00561">
    <property type="entry name" value="Abhydrolase_1"/>
    <property type="match status" value="1"/>
</dbReference>
<dbReference type="PANTHER" id="PTHR43798">
    <property type="entry name" value="MONOACYLGLYCEROL LIPASE"/>
    <property type="match status" value="1"/>
</dbReference>
<proteinExistence type="predicted"/>
<organism evidence="2 3">
    <name type="scientific">Lentilactobacillus farraginis DSM 18382 = JCM 14108</name>
    <dbReference type="NCBI Taxonomy" id="1423743"/>
    <lineage>
        <taxon>Bacteria</taxon>
        <taxon>Bacillati</taxon>
        <taxon>Bacillota</taxon>
        <taxon>Bacilli</taxon>
        <taxon>Lactobacillales</taxon>
        <taxon>Lactobacillaceae</taxon>
        <taxon>Lentilactobacillus</taxon>
    </lineage>
</organism>
<dbReference type="GO" id="GO:0016020">
    <property type="term" value="C:membrane"/>
    <property type="evidence" value="ECO:0007669"/>
    <property type="project" value="TreeGrafter"/>
</dbReference>
<feature type="domain" description="AB hydrolase-1" evidence="1">
    <location>
        <begin position="33"/>
        <end position="157"/>
    </location>
</feature>